<dbReference type="PANTHER" id="PTHR45138:SF9">
    <property type="entry name" value="DIGUANYLATE CYCLASE DGCM-RELATED"/>
    <property type="match status" value="1"/>
</dbReference>
<dbReference type="GO" id="GO:0005886">
    <property type="term" value="C:plasma membrane"/>
    <property type="evidence" value="ECO:0007669"/>
    <property type="project" value="TreeGrafter"/>
</dbReference>
<dbReference type="Gene3D" id="6.10.340.10">
    <property type="match status" value="1"/>
</dbReference>
<sequence>MSTVFKRLSINQMLFMSHLCLVLLVIAGLSITRYESEWQRQVDYSAAFANQALQSQVHFFSTSVAGVNYANLTIPSIVEHLASVNDLQFIEVKGISDYSAQEVHIRYLPAYGKVWRANVTPQELQSSRDSVASLQTMLKSVETHNTLKVRKLNYLLLNARAEYRSLLKSSDLAQSEVIEWSKPLDTNQGFFLDEQRYLLNIEIPLRNQNGGYIWAVFDASKLAAIKKNIIREIGFEAIVALLLVVCIAYWVTYFIVAPLKNLAVSMNSGARYKTMKELDELHREDEIGQLARAYKGLLMKIDQQLDSLRAKSDADLLTGLGSRYKYSRTALPYIQQNVLRGKYVGLLICDIDNFKAYNDLYGHMAGDDALANVAGQLQQRLTNVDMAFRYGGEEFVILCARHDREELERTSELLRRAVEQLAIDHVGNGDYGKVTVSIGGALAQRDSLHRCDAGFEELVESLFSTADRTLYECKRAGRNRVAWASVFTTQLALYEKESSLV</sequence>
<dbReference type="PATRIC" id="fig|45658.6.peg.1968"/>
<evidence type="ECO:0000313" key="4">
    <source>
        <dbReference type="EMBL" id="ANU36093.1"/>
    </source>
</evidence>
<dbReference type="GeneID" id="96871039"/>
<evidence type="ECO:0000256" key="3">
    <source>
        <dbReference type="ARBA" id="ARBA00034247"/>
    </source>
</evidence>
<accession>A0A1B1NPT6</accession>
<dbReference type="InterPro" id="IPR043128">
    <property type="entry name" value="Rev_trsase/Diguanyl_cyclase"/>
</dbReference>
<dbReference type="PROSITE" id="PS50885">
    <property type="entry name" value="HAMP"/>
    <property type="match status" value="1"/>
</dbReference>
<dbReference type="GO" id="GO:0052621">
    <property type="term" value="F:diguanylate cyclase activity"/>
    <property type="evidence" value="ECO:0007669"/>
    <property type="project" value="UniProtKB-EC"/>
</dbReference>
<dbReference type="GO" id="GO:0043709">
    <property type="term" value="P:cell adhesion involved in single-species biofilm formation"/>
    <property type="evidence" value="ECO:0007669"/>
    <property type="project" value="TreeGrafter"/>
</dbReference>
<name>A0A1B1NPT6_9VIBR</name>
<dbReference type="InterPro" id="IPR003660">
    <property type="entry name" value="HAMP_dom"/>
</dbReference>
<dbReference type="GO" id="GO:1902201">
    <property type="term" value="P:negative regulation of bacterial-type flagellum-dependent cell motility"/>
    <property type="evidence" value="ECO:0007669"/>
    <property type="project" value="TreeGrafter"/>
</dbReference>
<dbReference type="GO" id="GO:0007165">
    <property type="term" value="P:signal transduction"/>
    <property type="evidence" value="ECO:0007669"/>
    <property type="project" value="InterPro"/>
</dbReference>
<dbReference type="PANTHER" id="PTHR45138">
    <property type="entry name" value="REGULATORY COMPONENTS OF SENSORY TRANSDUCTION SYSTEM"/>
    <property type="match status" value="1"/>
</dbReference>
<dbReference type="InterPro" id="IPR050469">
    <property type="entry name" value="Diguanylate_Cyclase"/>
</dbReference>
<dbReference type="RefSeq" id="WP_065430561.1">
    <property type="nucleotide sequence ID" value="NZ_CP016307.1"/>
</dbReference>
<reference evidence="4 5" key="1">
    <citation type="submission" date="2016-07" db="EMBL/GenBank/DDBJ databases">
        <title>Genome sequencing of Vibrio scophthalmi strain VS-05, an isolated from Paralichthys olivaceus.</title>
        <authorList>
            <person name="Han H.-J."/>
        </authorList>
    </citation>
    <scope>NUCLEOTIDE SEQUENCE [LARGE SCALE GENOMIC DNA]</scope>
    <source>
        <strain evidence="4 5">VS-05</strain>
    </source>
</reference>
<dbReference type="PROSITE" id="PS50887">
    <property type="entry name" value="GGDEF"/>
    <property type="match status" value="1"/>
</dbReference>
<evidence type="ECO:0000256" key="2">
    <source>
        <dbReference type="ARBA" id="ARBA00012528"/>
    </source>
</evidence>
<dbReference type="CDD" id="cd01949">
    <property type="entry name" value="GGDEF"/>
    <property type="match status" value="1"/>
</dbReference>
<dbReference type="AlphaFoldDB" id="A0A1B1NPT6"/>
<comment type="catalytic activity">
    <reaction evidence="3">
        <text>2 GTP = 3',3'-c-di-GMP + 2 diphosphate</text>
        <dbReference type="Rhea" id="RHEA:24898"/>
        <dbReference type="ChEBI" id="CHEBI:33019"/>
        <dbReference type="ChEBI" id="CHEBI:37565"/>
        <dbReference type="ChEBI" id="CHEBI:58805"/>
        <dbReference type="EC" id="2.7.7.65"/>
    </reaction>
</comment>
<dbReference type="KEGG" id="vsc:VSVS12_02003"/>
<gene>
    <name evidence="4" type="ORF">VSVS05_00966</name>
</gene>
<dbReference type="Gene3D" id="3.30.70.270">
    <property type="match status" value="1"/>
</dbReference>
<dbReference type="SUPFAM" id="SSF55073">
    <property type="entry name" value="Nucleotide cyclase"/>
    <property type="match status" value="1"/>
</dbReference>
<dbReference type="FunFam" id="3.30.70.270:FF:000001">
    <property type="entry name" value="Diguanylate cyclase domain protein"/>
    <property type="match status" value="1"/>
</dbReference>
<dbReference type="NCBIfam" id="TIGR00254">
    <property type="entry name" value="GGDEF"/>
    <property type="match status" value="1"/>
</dbReference>
<organism evidence="4 5">
    <name type="scientific">Vibrio scophthalmi</name>
    <dbReference type="NCBI Taxonomy" id="45658"/>
    <lineage>
        <taxon>Bacteria</taxon>
        <taxon>Pseudomonadati</taxon>
        <taxon>Pseudomonadota</taxon>
        <taxon>Gammaproteobacteria</taxon>
        <taxon>Vibrionales</taxon>
        <taxon>Vibrionaceae</taxon>
        <taxon>Vibrio</taxon>
    </lineage>
</organism>
<dbReference type="Pfam" id="PF00990">
    <property type="entry name" value="GGDEF"/>
    <property type="match status" value="1"/>
</dbReference>
<dbReference type="InterPro" id="IPR000160">
    <property type="entry name" value="GGDEF_dom"/>
</dbReference>
<dbReference type="InterPro" id="IPR029787">
    <property type="entry name" value="Nucleotide_cyclase"/>
</dbReference>
<dbReference type="SMART" id="SM00267">
    <property type="entry name" value="GGDEF"/>
    <property type="match status" value="1"/>
</dbReference>
<proteinExistence type="predicted"/>
<evidence type="ECO:0000256" key="1">
    <source>
        <dbReference type="ARBA" id="ARBA00001946"/>
    </source>
</evidence>
<protein>
    <recommendedName>
        <fullName evidence="2">diguanylate cyclase</fullName>
        <ecNumber evidence="2">2.7.7.65</ecNumber>
    </recommendedName>
</protein>
<dbReference type="Proteomes" id="UP000092528">
    <property type="component" value="Chromosome 1"/>
</dbReference>
<evidence type="ECO:0000313" key="5">
    <source>
        <dbReference type="Proteomes" id="UP000092528"/>
    </source>
</evidence>
<comment type="cofactor">
    <cofactor evidence="1">
        <name>Mg(2+)</name>
        <dbReference type="ChEBI" id="CHEBI:18420"/>
    </cofactor>
</comment>
<dbReference type="EMBL" id="CP016414">
    <property type="protein sequence ID" value="ANU36093.1"/>
    <property type="molecule type" value="Genomic_DNA"/>
</dbReference>
<dbReference type="STRING" id="45658.VSVS12_02003"/>
<keyword evidence="5" id="KW-1185">Reference proteome</keyword>
<dbReference type="EC" id="2.7.7.65" evidence="2"/>